<accession>A0AA88CND3</accession>
<feature type="compositionally biased region" description="Polar residues" evidence="2">
    <location>
        <begin position="120"/>
        <end position="138"/>
    </location>
</feature>
<feature type="coiled-coil region" evidence="1">
    <location>
        <begin position="677"/>
        <end position="778"/>
    </location>
</feature>
<feature type="compositionally biased region" description="Low complexity" evidence="2">
    <location>
        <begin position="536"/>
        <end position="561"/>
    </location>
</feature>
<feature type="region of interest" description="Disordered" evidence="2">
    <location>
        <begin position="495"/>
        <end position="626"/>
    </location>
</feature>
<feature type="compositionally biased region" description="Basic and acidic residues" evidence="2">
    <location>
        <begin position="562"/>
        <end position="616"/>
    </location>
</feature>
<comment type="caution">
    <text evidence="3">The sequence shown here is derived from an EMBL/GenBank/DDBJ whole genome shotgun (WGS) entry which is preliminary data.</text>
</comment>
<gene>
    <name evidence="3" type="ORF">TIFTF001_047545</name>
</gene>
<feature type="compositionally biased region" description="Basic and acidic residues" evidence="2">
    <location>
        <begin position="495"/>
        <end position="516"/>
    </location>
</feature>
<protein>
    <submittedName>
        <fullName evidence="3">Uncharacterized protein</fullName>
    </submittedName>
</protein>
<dbReference type="EMBL" id="BTGU01005454">
    <property type="protein sequence ID" value="GMN23277.1"/>
    <property type="molecule type" value="Genomic_DNA"/>
</dbReference>
<reference evidence="3" key="1">
    <citation type="submission" date="2023-07" db="EMBL/GenBank/DDBJ databases">
        <title>draft genome sequence of fig (Ficus carica).</title>
        <authorList>
            <person name="Takahashi T."/>
            <person name="Nishimura K."/>
        </authorList>
    </citation>
    <scope>NUCLEOTIDE SEQUENCE</scope>
</reference>
<name>A0AA88CND3_FICCA</name>
<feature type="compositionally biased region" description="Basic and acidic residues" evidence="2">
    <location>
        <begin position="143"/>
        <end position="152"/>
    </location>
</feature>
<feature type="compositionally biased region" description="Low complexity" evidence="2">
    <location>
        <begin position="19"/>
        <end position="36"/>
    </location>
</feature>
<feature type="region of interest" description="Disordered" evidence="2">
    <location>
        <begin position="1"/>
        <end position="88"/>
    </location>
</feature>
<dbReference type="AlphaFoldDB" id="A0AA88CND3"/>
<evidence type="ECO:0000313" key="4">
    <source>
        <dbReference type="Proteomes" id="UP001187192"/>
    </source>
</evidence>
<feature type="region of interest" description="Disordered" evidence="2">
    <location>
        <begin position="401"/>
        <end position="476"/>
    </location>
</feature>
<evidence type="ECO:0000313" key="3">
    <source>
        <dbReference type="EMBL" id="GMN23277.1"/>
    </source>
</evidence>
<sequence>MSDISDSENAGLSESLDITGSEASSSRTRSSSVGEVMGPEGRTPDHLSGISDIPSPGDQVLPANRELSGAARLEKIPRVGPGTAPDHRFVEELGGSFQVPTAPVVDLTVEGGEAAERSAGQASTTGREGDSVSDSTDPSGEDTEARDRPASRGIRINDVKVCRRSDAEMSRLAAGRPVYTADYYTTAVTQRYLVALRREFNIPENVDLLVPGADDLPSRPPSGYIALSSEYFRAGLRLPFHPFLRQALTRLNVAPAQLNANAYRVLISCYALWAAKFARKMPFTAFQNLYRMKSAPSAKGFYYFQGFKGTFITGCPDSDKQFKHLWFYAGGAWLHEHLSYFELPESERVPVAFRRGHVWTRAPHATELTLERIDALRELSDPERSQHGLLSEAGLSRLWVGSSSTHGRSDDQPRTSPAVTVAEMPPPAVHYSSRTARPADATTDDRSGVPQGVPKALVHGSSSGDPSPGTWGPRVADEDVDLVIRDLYPTRGLRIEEPMADRDRRGTKRPSVEESLARLQKNARLAKGKGKEVGQPSKAALPSAAPAKVPVPTVAATSRPAARQEARPDRPREDRPREDRPREDRPREERSRADRSRDERPAGRQDSRPSRPRDEPSSSDSSIRRVLVTKFEEHLTVEMAESSRRSDHIEAITECATGLTGDLCLLFSGSVAARAHANRTADELKAAEADIRALRRSEKEAKAAAEEAKRAAEEKAKAAEELAKRADDKLRRAEDWVASAERKAEEAETSRLEMQAALRKAEEDLAAARASHQRYLEVALPAALEDAKAAALAEYLESEDFRARLVAEYNDGMRDMKAGFIATNPTLVEVDWSFVPDWSDQTMAEEAAEVGEVTGEARLPEQPPSGAPEPAEQEQPLPLEQPAVDPPSSPLINVSMSDLFPEQLD</sequence>
<keyword evidence="4" id="KW-1185">Reference proteome</keyword>
<keyword evidence="1" id="KW-0175">Coiled coil</keyword>
<feature type="compositionally biased region" description="Polar residues" evidence="2">
    <location>
        <begin position="7"/>
        <end position="18"/>
    </location>
</feature>
<proteinExistence type="predicted"/>
<feature type="region of interest" description="Disordered" evidence="2">
    <location>
        <begin position="114"/>
        <end position="152"/>
    </location>
</feature>
<feature type="compositionally biased region" description="Low complexity" evidence="2">
    <location>
        <begin position="868"/>
        <end position="883"/>
    </location>
</feature>
<feature type="region of interest" description="Disordered" evidence="2">
    <location>
        <begin position="846"/>
        <end position="905"/>
    </location>
</feature>
<evidence type="ECO:0000256" key="2">
    <source>
        <dbReference type="SAM" id="MobiDB-lite"/>
    </source>
</evidence>
<organism evidence="3 4">
    <name type="scientific">Ficus carica</name>
    <name type="common">Common fig</name>
    <dbReference type="NCBI Taxonomy" id="3494"/>
    <lineage>
        <taxon>Eukaryota</taxon>
        <taxon>Viridiplantae</taxon>
        <taxon>Streptophyta</taxon>
        <taxon>Embryophyta</taxon>
        <taxon>Tracheophyta</taxon>
        <taxon>Spermatophyta</taxon>
        <taxon>Magnoliopsida</taxon>
        <taxon>eudicotyledons</taxon>
        <taxon>Gunneridae</taxon>
        <taxon>Pentapetalae</taxon>
        <taxon>rosids</taxon>
        <taxon>fabids</taxon>
        <taxon>Rosales</taxon>
        <taxon>Moraceae</taxon>
        <taxon>Ficeae</taxon>
        <taxon>Ficus</taxon>
    </lineage>
</organism>
<dbReference type="Proteomes" id="UP001187192">
    <property type="component" value="Unassembled WGS sequence"/>
</dbReference>
<evidence type="ECO:0000256" key="1">
    <source>
        <dbReference type="SAM" id="Coils"/>
    </source>
</evidence>